<evidence type="ECO:0000256" key="14">
    <source>
        <dbReference type="ARBA" id="ARBA00022884"/>
    </source>
</evidence>
<dbReference type="FunFam" id="2.170.260.10:FF:000004">
    <property type="entry name" value="Dicer-like 104"/>
    <property type="match status" value="1"/>
</dbReference>
<evidence type="ECO:0000256" key="18">
    <source>
        <dbReference type="ARBA" id="ARBA00035116"/>
    </source>
</evidence>
<dbReference type="InterPro" id="IPR011545">
    <property type="entry name" value="DEAD/DEAH_box_helicase_dom"/>
</dbReference>
<dbReference type="GO" id="GO:0010267">
    <property type="term" value="P:ta-siRNA processing"/>
    <property type="evidence" value="ECO:0007669"/>
    <property type="project" value="UniProtKB-ARBA"/>
</dbReference>
<dbReference type="PROSITE" id="PS51192">
    <property type="entry name" value="HELICASE_ATP_BIND_1"/>
    <property type="match status" value="1"/>
</dbReference>
<feature type="domain" description="PAZ" evidence="23">
    <location>
        <begin position="923"/>
        <end position="1050"/>
    </location>
</feature>
<keyword evidence="15" id="KW-0943">RNA-mediated gene silencing</keyword>
<evidence type="ECO:0000256" key="20">
    <source>
        <dbReference type="PROSITE-ProRule" id="PRU00657"/>
    </source>
</evidence>
<keyword evidence="16" id="KW-0464">Manganese</keyword>
<dbReference type="Pfam" id="PF00636">
    <property type="entry name" value="Ribonuclease_3"/>
    <property type="match status" value="2"/>
</dbReference>
<reference evidence="27 28" key="1">
    <citation type="submission" date="2019-11" db="EMBL/GenBank/DDBJ databases">
        <title>Whole genome sequence of Oryza granulata.</title>
        <authorList>
            <person name="Li W."/>
        </authorList>
    </citation>
    <scope>NUCLEOTIDE SEQUENCE [LARGE SCALE GENOMIC DNA]</scope>
    <source>
        <strain evidence="28">cv. Menghai</strain>
        <tissue evidence="27">Leaf</tissue>
    </source>
</reference>
<evidence type="ECO:0000256" key="8">
    <source>
        <dbReference type="ARBA" id="ARBA00022741"/>
    </source>
</evidence>
<feature type="domain" description="Helicase C-terminal" evidence="25">
    <location>
        <begin position="442"/>
        <end position="602"/>
    </location>
</feature>
<dbReference type="GO" id="GO:0005737">
    <property type="term" value="C:cytoplasm"/>
    <property type="evidence" value="ECO:0007669"/>
    <property type="project" value="TreeGrafter"/>
</dbReference>
<evidence type="ECO:0000256" key="13">
    <source>
        <dbReference type="ARBA" id="ARBA00022842"/>
    </source>
</evidence>
<keyword evidence="6" id="KW-0479">Metal-binding</keyword>
<feature type="domain" description="RNase III" evidence="22">
    <location>
        <begin position="1075"/>
        <end position="1244"/>
    </location>
</feature>
<keyword evidence="5" id="KW-0540">Nuclease</keyword>
<dbReference type="SMART" id="SM00535">
    <property type="entry name" value="RIBOc"/>
    <property type="match status" value="2"/>
</dbReference>
<keyword evidence="7" id="KW-0677">Repeat</keyword>
<evidence type="ECO:0000313" key="27">
    <source>
        <dbReference type="EMBL" id="KAF0916438.1"/>
    </source>
</evidence>
<keyword evidence="17" id="KW-0539">Nucleus</keyword>
<dbReference type="InterPro" id="IPR027417">
    <property type="entry name" value="P-loop_NTPase"/>
</dbReference>
<dbReference type="GO" id="GO:0003723">
    <property type="term" value="F:RNA binding"/>
    <property type="evidence" value="ECO:0007669"/>
    <property type="project" value="UniProtKB-UniRule"/>
</dbReference>
<dbReference type="PANTHER" id="PTHR14950:SF46">
    <property type="entry name" value="ENDORIBONUCLEASE DICER HOMOLOG 3"/>
    <property type="match status" value="1"/>
</dbReference>
<evidence type="ECO:0000256" key="19">
    <source>
        <dbReference type="ARBA" id="ARBA00056187"/>
    </source>
</evidence>
<comment type="subunit">
    <text evidence="4">May interact with ARGONAUTE1 or PINHEAD through their common PAZ domains.</text>
</comment>
<dbReference type="CDD" id="cd18802">
    <property type="entry name" value="SF2_C_dicer"/>
    <property type="match status" value="1"/>
</dbReference>
<dbReference type="InterPro" id="IPR036389">
    <property type="entry name" value="RNase_III_sf"/>
</dbReference>
<dbReference type="GO" id="GO:0004525">
    <property type="term" value="F:ribonuclease III activity"/>
    <property type="evidence" value="ECO:0007669"/>
    <property type="project" value="InterPro"/>
</dbReference>
<dbReference type="SMART" id="SM00490">
    <property type="entry name" value="HELICc"/>
    <property type="match status" value="1"/>
</dbReference>
<feature type="domain" description="Dicer dsRNA-binding fold" evidence="26">
    <location>
        <begin position="627"/>
        <end position="717"/>
    </location>
</feature>
<dbReference type="SMART" id="SM00949">
    <property type="entry name" value="PAZ"/>
    <property type="match status" value="1"/>
</dbReference>
<evidence type="ECO:0000256" key="5">
    <source>
        <dbReference type="ARBA" id="ARBA00022722"/>
    </source>
</evidence>
<feature type="region of interest" description="Disordered" evidence="21">
    <location>
        <begin position="1"/>
        <end position="24"/>
    </location>
</feature>
<comment type="cofactor">
    <cofactor evidence="2">
        <name>Mg(2+)</name>
        <dbReference type="ChEBI" id="CHEBI:18420"/>
    </cofactor>
</comment>
<dbReference type="FunFam" id="3.40.50.300:FF:000705">
    <property type="entry name" value="Endoribonuclease dicer-like protein"/>
    <property type="match status" value="1"/>
</dbReference>
<dbReference type="GO" id="GO:0005524">
    <property type="term" value="F:ATP binding"/>
    <property type="evidence" value="ECO:0007669"/>
    <property type="project" value="UniProtKB-KW"/>
</dbReference>
<feature type="domain" description="Helicase ATP-binding" evidence="24">
    <location>
        <begin position="78"/>
        <end position="235"/>
    </location>
</feature>
<dbReference type="EMBL" id="SPHZ02000005">
    <property type="protein sequence ID" value="KAF0916438.1"/>
    <property type="molecule type" value="Genomic_DNA"/>
</dbReference>
<evidence type="ECO:0000256" key="21">
    <source>
        <dbReference type="SAM" id="MobiDB-lite"/>
    </source>
</evidence>
<dbReference type="FunFam" id="1.10.1520.10:FF:000004">
    <property type="entry name" value="Endoribonuclease dicer-like 1"/>
    <property type="match status" value="1"/>
</dbReference>
<evidence type="ECO:0000256" key="11">
    <source>
        <dbReference type="ARBA" id="ARBA00022806"/>
    </source>
</evidence>
<dbReference type="InterPro" id="IPR001650">
    <property type="entry name" value="Helicase_C-like"/>
</dbReference>
<dbReference type="PROSITE" id="PS50821">
    <property type="entry name" value="PAZ"/>
    <property type="match status" value="1"/>
</dbReference>
<dbReference type="Pfam" id="PF02170">
    <property type="entry name" value="PAZ"/>
    <property type="match status" value="1"/>
</dbReference>
<dbReference type="PANTHER" id="PTHR14950">
    <property type="entry name" value="DICER-RELATED"/>
    <property type="match status" value="1"/>
</dbReference>
<evidence type="ECO:0000256" key="15">
    <source>
        <dbReference type="ARBA" id="ARBA00023158"/>
    </source>
</evidence>
<evidence type="ECO:0000256" key="1">
    <source>
        <dbReference type="ARBA" id="ARBA00001936"/>
    </source>
</evidence>
<dbReference type="InterPro" id="IPR038248">
    <property type="entry name" value="Dicer_dimer_sf"/>
</dbReference>
<comment type="similarity">
    <text evidence="18 20">Belongs to the helicase family. Dicer subfamily.</text>
</comment>
<evidence type="ECO:0000256" key="6">
    <source>
        <dbReference type="ARBA" id="ARBA00022723"/>
    </source>
</evidence>
<keyword evidence="8" id="KW-0547">Nucleotide-binding</keyword>
<dbReference type="CDD" id="cd02844">
    <property type="entry name" value="PAZ_CAF_like"/>
    <property type="match status" value="1"/>
</dbReference>
<feature type="region of interest" description="Disordered" evidence="21">
    <location>
        <begin position="1551"/>
        <end position="1584"/>
    </location>
</feature>
<dbReference type="FunFam" id="3.30.160.20:FF:000038">
    <property type="entry name" value="Dicer-like 104"/>
    <property type="match status" value="1"/>
</dbReference>
<keyword evidence="9" id="KW-0255">Endonuclease</keyword>
<dbReference type="FunFam" id="3.30.160.380:FF:000001">
    <property type="entry name" value="Endoribonuclease dicer-like 1"/>
    <property type="match status" value="1"/>
</dbReference>
<evidence type="ECO:0000259" key="24">
    <source>
        <dbReference type="PROSITE" id="PS51192"/>
    </source>
</evidence>
<evidence type="ECO:0000259" key="25">
    <source>
        <dbReference type="PROSITE" id="PS51194"/>
    </source>
</evidence>
<gene>
    <name evidence="27" type="ORF">E2562_007527</name>
</gene>
<accession>A0A6G1DUY9</accession>
<dbReference type="SUPFAM" id="SSF69065">
    <property type="entry name" value="RNase III domain-like"/>
    <property type="match status" value="2"/>
</dbReference>
<keyword evidence="12" id="KW-0067">ATP-binding</keyword>
<feature type="region of interest" description="Disordered" evidence="21">
    <location>
        <begin position="44"/>
        <end position="66"/>
    </location>
</feature>
<dbReference type="GO" id="GO:0046872">
    <property type="term" value="F:metal ion binding"/>
    <property type="evidence" value="ECO:0007669"/>
    <property type="project" value="UniProtKB-KW"/>
</dbReference>
<dbReference type="SMART" id="SM00487">
    <property type="entry name" value="DEXDc"/>
    <property type="match status" value="1"/>
</dbReference>
<name>A0A6G1DUY9_9ORYZ</name>
<dbReference type="GO" id="GO:0004386">
    <property type="term" value="F:helicase activity"/>
    <property type="evidence" value="ECO:0007669"/>
    <property type="project" value="UniProtKB-KW"/>
</dbReference>
<dbReference type="Pfam" id="PF00271">
    <property type="entry name" value="Helicase_C"/>
    <property type="match status" value="1"/>
</dbReference>
<evidence type="ECO:0000256" key="4">
    <source>
        <dbReference type="ARBA" id="ARBA00011499"/>
    </source>
</evidence>
<dbReference type="GO" id="GO:0005634">
    <property type="term" value="C:nucleus"/>
    <property type="evidence" value="ECO:0007669"/>
    <property type="project" value="UniProtKB-SubCell"/>
</dbReference>
<dbReference type="PROSITE" id="PS00517">
    <property type="entry name" value="RNASE_3_1"/>
    <property type="match status" value="1"/>
</dbReference>
<dbReference type="CDD" id="cd00593">
    <property type="entry name" value="RIBOc"/>
    <property type="match status" value="2"/>
</dbReference>
<dbReference type="Pfam" id="PF00270">
    <property type="entry name" value="DEAD"/>
    <property type="match status" value="1"/>
</dbReference>
<evidence type="ECO:0000256" key="17">
    <source>
        <dbReference type="ARBA" id="ARBA00023242"/>
    </source>
</evidence>
<feature type="domain" description="RNase III" evidence="22">
    <location>
        <begin position="1285"/>
        <end position="1428"/>
    </location>
</feature>
<sequence>MDSMVEAAATAADAGGGDEEMGGADSTVVEGEVVVAEVDMNPLKRSSESFSQEDEAGKQKWQKSEGKDFTPRRYQLDVYEVAMRQNTIAMLNTGSGKTMIAVMLINEFGKINRTNNAGKVIIFLAPTVQLVAQQCEVIKIHTDFDAEQYHGAKGVDQWTGPRWQEQLSKYQVMVMTPQVLLQALRNAFLILDTVSLMIFDECHHATGNHPYTRIMKEFYHRSEHKPSVFGMTASPVIRKGVSSHLDCEGQFCELENLLDAKIYTVSDREEIEICVPSAKEINRYYDPKAVCFEDLSDELGTLCSKHDALITELQNKPNYQYKDADDITKESRRRLSNSISKICYCLNDVGLICASEATKICIERGQEKGWLNGVVDTADQQTDANGGSRLFAENSALHIKFFEEALHLIDKHLQQGVDTLLNSESGCVEAAKMGYISPKLYELIQIFHSFSNSQHVRCLIFVDQKITARVIDRTIKKIGHLAHFTVSFLTGGRSSVDALTPKMQKDTLDSFRSGKVNLLFTTDVAEEGIHVPDCSCVIRFDLPRTTRSYVQSRGRARQEDSQYILMIERGNVKQNDLISAILRSETSMVEIASSRESENLLPGFVPNEEINEYQVGATGAKVTADSSISIVYRYCEKLPKDKYYSPKPTFQFTHHDDGCVCTLTLPPSAVLQLLVGPKARNMHKAKQLVCLDACKKFHELGALDDHLCLSVGDPVPEILSKTKGRTSSTGIGTTKRKELHGTTRIHAWSGNWVSKRTVIKLQSYKMNFVCDQVGQIYSDFVLLIDATLPNEVATLEIDLYLHDKMVKTSVSSCGFLELDAQQMEQAKLFQGLLFNGLFGKLFTRSKAPNSPREFILKKEDAFSWNIASAYLLLPANPSLDSNVSINWSVIDAAATAVKLMRRIYSENKTELLGISDSDQNVGDLIHLANKSCKAHSLKDMVVLAVHTGKIYTALDITDLSADSTFDGASDKKECKFQTFAEYFEKKYGIVLRHPSQPLLVLKPSHNPHNLLSSKFRDEGNVVEKINNSTPVVNKASNRVHMPPELLIPLDLPVDILRSFYLFPALMYRIESLTLASQLRSEIAYSDSNISNFLILEAITTLRCCEDFSMERLELLGDAVLKYAVSCYLFLKFPNKHEGQLSSRRSHMICNATLHRLGIERNVQGYIRDAAFDPRRWIAPGQLSIRPSPCECPVKSEVVTEDIHIIDDKTIVLGKACDKGHRWMCSKTIADCVEAIIGAYYVGGGLRAAMAVLKWLGIGAEIEEDSIVQAILSASVQTYLPKDDVFETLEAKLGYSFSVKGLLIEALTHPSQQELGAKYCYERLEFLGDAVLDILLTRYLFNNHKDTNEGELTDLRSASVNNENFAQVAVKHNFHRFLQHSSGLQLDQITEYVNSLEGSSMNKNGLSKGPKVLGDIVESIAGAILLDTKLDLDVVWGTFKPLLSPIVTPENLELPPFRELIEWCGKHGYFVGINCRDQGDIVVANLDVQLKEVLLVRQGFSKKRKDAKAHAASLLLKDLEEKGLIIPKNASKTGQFEKHCGRANPCNNLLVDATDTQTPTPTKEKKPADSRNISDPMVGKPLKTSKGGPRMALYELCKRLQWPRPTMESEKVQPSVCSSPGGSSQNATTPQAFAFASTITLHIPNADVISLTGDGRADKKSSQDSAALLLLYELQRRGTLQLQEV</sequence>
<comment type="function">
    <text evidence="19">Probably involved in the RNA silencing pathway. May cleave double-stranded RNA to produce short 21-24 nucleotides (nt) RNAs which target the selective destruction of complementary RNAs.</text>
</comment>
<proteinExistence type="inferred from homology"/>
<dbReference type="OrthoDB" id="6513042at2759"/>
<protein>
    <submittedName>
        <fullName evidence="27">Uncharacterized protein</fullName>
    </submittedName>
</protein>
<dbReference type="InterPro" id="IPR036085">
    <property type="entry name" value="PAZ_dom_sf"/>
</dbReference>
<feature type="compositionally biased region" description="Low complexity" evidence="21">
    <location>
        <begin position="1"/>
        <end position="13"/>
    </location>
</feature>
<dbReference type="InterPro" id="IPR005034">
    <property type="entry name" value="Dicer_dimerisation"/>
</dbReference>
<evidence type="ECO:0000256" key="7">
    <source>
        <dbReference type="ARBA" id="ARBA00022737"/>
    </source>
</evidence>
<keyword evidence="14 20" id="KW-0694">RNA-binding</keyword>
<dbReference type="Gene3D" id="1.10.1520.10">
    <property type="entry name" value="Ribonuclease III domain"/>
    <property type="match status" value="2"/>
</dbReference>
<comment type="cofactor">
    <cofactor evidence="1">
        <name>Mn(2+)</name>
        <dbReference type="ChEBI" id="CHEBI:29035"/>
    </cofactor>
</comment>
<evidence type="ECO:0000259" key="23">
    <source>
        <dbReference type="PROSITE" id="PS50821"/>
    </source>
</evidence>
<evidence type="ECO:0000259" key="22">
    <source>
        <dbReference type="PROSITE" id="PS50142"/>
    </source>
</evidence>
<dbReference type="CDD" id="cd18034">
    <property type="entry name" value="DEXHc_dicer"/>
    <property type="match status" value="1"/>
</dbReference>
<evidence type="ECO:0000259" key="26">
    <source>
        <dbReference type="PROSITE" id="PS51327"/>
    </source>
</evidence>
<dbReference type="SUPFAM" id="SSF101690">
    <property type="entry name" value="PAZ domain"/>
    <property type="match status" value="1"/>
</dbReference>
<dbReference type="PROSITE" id="PS51194">
    <property type="entry name" value="HELICASE_CTER"/>
    <property type="match status" value="1"/>
</dbReference>
<keyword evidence="11" id="KW-0347">Helicase</keyword>
<dbReference type="Gene3D" id="3.30.160.20">
    <property type="match status" value="1"/>
</dbReference>
<comment type="subcellular location">
    <subcellularLocation>
        <location evidence="3">Nucleus</location>
    </subcellularLocation>
</comment>
<dbReference type="PROSITE" id="PS51327">
    <property type="entry name" value="DICER_DSRBF"/>
    <property type="match status" value="1"/>
</dbReference>
<evidence type="ECO:0000256" key="16">
    <source>
        <dbReference type="ARBA" id="ARBA00023211"/>
    </source>
</evidence>
<dbReference type="Proteomes" id="UP000479710">
    <property type="component" value="Unassembled WGS sequence"/>
</dbReference>
<keyword evidence="28" id="KW-1185">Reference proteome</keyword>
<dbReference type="Gene3D" id="3.40.50.300">
    <property type="entry name" value="P-loop containing nucleotide triphosphate hydrolases"/>
    <property type="match status" value="2"/>
</dbReference>
<dbReference type="Gene3D" id="3.30.160.380">
    <property type="entry name" value="Dicer dimerisation domain"/>
    <property type="match status" value="1"/>
</dbReference>
<evidence type="ECO:0000256" key="2">
    <source>
        <dbReference type="ARBA" id="ARBA00001946"/>
    </source>
</evidence>
<dbReference type="Pfam" id="PF03368">
    <property type="entry name" value="Dicer_dimer"/>
    <property type="match status" value="1"/>
</dbReference>
<keyword evidence="13" id="KW-0460">Magnesium</keyword>
<dbReference type="InterPro" id="IPR014001">
    <property type="entry name" value="Helicase_ATP-bd"/>
</dbReference>
<dbReference type="Gene3D" id="2.170.260.10">
    <property type="entry name" value="paz domain"/>
    <property type="match status" value="1"/>
</dbReference>
<feature type="compositionally biased region" description="Low complexity" evidence="21">
    <location>
        <begin position="1551"/>
        <end position="1560"/>
    </location>
</feature>
<dbReference type="PROSITE" id="PS50142">
    <property type="entry name" value="RNASE_3_2"/>
    <property type="match status" value="2"/>
</dbReference>
<dbReference type="SUPFAM" id="SSF52540">
    <property type="entry name" value="P-loop containing nucleoside triphosphate hydrolases"/>
    <property type="match status" value="1"/>
</dbReference>
<organism evidence="27 28">
    <name type="scientific">Oryza meyeriana var. granulata</name>
    <dbReference type="NCBI Taxonomy" id="110450"/>
    <lineage>
        <taxon>Eukaryota</taxon>
        <taxon>Viridiplantae</taxon>
        <taxon>Streptophyta</taxon>
        <taxon>Embryophyta</taxon>
        <taxon>Tracheophyta</taxon>
        <taxon>Spermatophyta</taxon>
        <taxon>Magnoliopsida</taxon>
        <taxon>Liliopsida</taxon>
        <taxon>Poales</taxon>
        <taxon>Poaceae</taxon>
        <taxon>BOP clade</taxon>
        <taxon>Oryzoideae</taxon>
        <taxon>Oryzeae</taxon>
        <taxon>Oryzinae</taxon>
        <taxon>Oryza</taxon>
        <taxon>Oryza meyeriana</taxon>
    </lineage>
</organism>
<keyword evidence="10" id="KW-0378">Hydrolase</keyword>
<dbReference type="InterPro" id="IPR003100">
    <property type="entry name" value="PAZ_dom"/>
</dbReference>
<evidence type="ECO:0000256" key="3">
    <source>
        <dbReference type="ARBA" id="ARBA00004123"/>
    </source>
</evidence>
<evidence type="ECO:0000256" key="12">
    <source>
        <dbReference type="ARBA" id="ARBA00022840"/>
    </source>
</evidence>
<evidence type="ECO:0000313" key="28">
    <source>
        <dbReference type="Proteomes" id="UP000479710"/>
    </source>
</evidence>
<dbReference type="FunFam" id="3.40.50.300:FF:000420">
    <property type="entry name" value="Endoribonuclease dicer-like 1"/>
    <property type="match status" value="1"/>
</dbReference>
<dbReference type="FunFam" id="1.10.1520.10:FF:000008">
    <property type="entry name" value="Dicer-like 104"/>
    <property type="match status" value="1"/>
</dbReference>
<dbReference type="InterPro" id="IPR000999">
    <property type="entry name" value="RNase_III_dom"/>
</dbReference>
<comment type="caution">
    <text evidence="27">The sequence shown here is derived from an EMBL/GenBank/DDBJ whole genome shotgun (WGS) entry which is preliminary data.</text>
</comment>
<evidence type="ECO:0000256" key="9">
    <source>
        <dbReference type="ARBA" id="ARBA00022759"/>
    </source>
</evidence>
<evidence type="ECO:0000256" key="10">
    <source>
        <dbReference type="ARBA" id="ARBA00022801"/>
    </source>
</evidence>
<feature type="compositionally biased region" description="Basic and acidic residues" evidence="21">
    <location>
        <begin position="55"/>
        <end position="66"/>
    </location>
</feature>